<dbReference type="InterPro" id="IPR002123">
    <property type="entry name" value="Plipid/glycerol_acylTrfase"/>
</dbReference>
<dbReference type="InterPro" id="IPR052744">
    <property type="entry name" value="GPAT/DAPAT"/>
</dbReference>
<dbReference type="SUPFAM" id="SSF69593">
    <property type="entry name" value="Glycerol-3-phosphate (1)-acyltransferase"/>
    <property type="match status" value="1"/>
</dbReference>
<reference evidence="3" key="1">
    <citation type="submission" date="2021-01" db="EMBL/GenBank/DDBJ databases">
        <authorList>
            <person name="Corre E."/>
            <person name="Pelletier E."/>
            <person name="Niang G."/>
            <person name="Scheremetjew M."/>
            <person name="Finn R."/>
            <person name="Kale V."/>
            <person name="Holt S."/>
            <person name="Cochrane G."/>
            <person name="Meng A."/>
            <person name="Brown T."/>
            <person name="Cohen L."/>
        </authorList>
    </citation>
    <scope>NUCLEOTIDE SEQUENCE</scope>
    <source>
        <strain evidence="3">CCMP2084</strain>
    </source>
</reference>
<feature type="transmembrane region" description="Helical" evidence="1">
    <location>
        <begin position="365"/>
        <end position="395"/>
    </location>
</feature>
<dbReference type="Pfam" id="PF01553">
    <property type="entry name" value="Acyltransferase"/>
    <property type="match status" value="1"/>
</dbReference>
<protein>
    <recommendedName>
        <fullName evidence="2">Phospholipid/glycerol acyltransferase domain-containing protein</fullName>
    </recommendedName>
</protein>
<feature type="domain" description="Phospholipid/glycerol acyltransferase" evidence="2">
    <location>
        <begin position="38"/>
        <end position="171"/>
    </location>
</feature>
<dbReference type="GO" id="GO:0004366">
    <property type="term" value="F:glycerol-3-phosphate O-acyltransferase activity"/>
    <property type="evidence" value="ECO:0007669"/>
    <property type="project" value="TreeGrafter"/>
</dbReference>
<dbReference type="EMBL" id="HBHQ01016412">
    <property type="protein sequence ID" value="CAD9819138.1"/>
    <property type="molecule type" value="Transcribed_RNA"/>
</dbReference>
<evidence type="ECO:0000256" key="1">
    <source>
        <dbReference type="SAM" id="Phobius"/>
    </source>
</evidence>
<keyword evidence="1" id="KW-0812">Transmembrane</keyword>
<keyword evidence="1" id="KW-0472">Membrane</keyword>
<keyword evidence="1" id="KW-1133">Transmembrane helix</keyword>
<sequence>MKPIYRIIRWILRAATGVFYGTIEVGGSENVPQEGKATVLCFNHGNSLGDAAVIIRCTPRMVRFCAKDGLFHALIYGTLLKGTGAVPVYRQREHGDNSKKLNIPMYEAVFGALSRGDMLGMAPEGYSRFLPFMSTPLKTGVARIALESVTRNIESNPTFSVKLLPTGLIYMHREKFRSDVGIIYGDPIVVDGTWLKSDTEDAVQALMKLLTESLEKITINCPEWDTTALAMTAACLHRPVVGTNQVGVVMHILYLRAWIEALKDTDDPPTKRLRQQLSDYHGVLQAAGISDECGHLLQLNNGKVHRTSCSIRMIQYAVLCMLLFICCVPGLGLWAPTWYLIWSKEKKILSNGPTWADSLAEMKMLYGSLAVIVLSLFLGAMGKGKVLCMILIYLWMVLRLHEEGVAAGRMACSLYSLIRIDNETGKTISKARHDCKQSVLQYYASHKHFFADIGNVSVTKGHYFEHACANWVMSTFIKRQKQDWNEILRFRHHNSMDYID</sequence>
<evidence type="ECO:0000313" key="3">
    <source>
        <dbReference type="EMBL" id="CAD9819138.1"/>
    </source>
</evidence>
<dbReference type="PANTHER" id="PTHR31605:SF0">
    <property type="entry name" value="GLYCEROL-3-PHOSPHATE O-ACYLTRANSFERASE 1"/>
    <property type="match status" value="1"/>
</dbReference>
<gene>
    <name evidence="3" type="ORF">ASEP1449_LOCUS10970</name>
</gene>
<evidence type="ECO:0000259" key="2">
    <source>
        <dbReference type="SMART" id="SM00563"/>
    </source>
</evidence>
<dbReference type="GO" id="GO:0016287">
    <property type="term" value="F:glycerone-phosphate O-acyltransferase activity"/>
    <property type="evidence" value="ECO:0007669"/>
    <property type="project" value="TreeGrafter"/>
</dbReference>
<organism evidence="3">
    <name type="scientific">Attheya septentrionalis</name>
    <dbReference type="NCBI Taxonomy" id="420275"/>
    <lineage>
        <taxon>Eukaryota</taxon>
        <taxon>Sar</taxon>
        <taxon>Stramenopiles</taxon>
        <taxon>Ochrophyta</taxon>
        <taxon>Bacillariophyta</taxon>
        <taxon>Coscinodiscophyceae</taxon>
        <taxon>Chaetocerotophycidae</taxon>
        <taxon>Chaetocerotales</taxon>
        <taxon>Attheyaceae</taxon>
        <taxon>Attheya</taxon>
    </lineage>
</organism>
<name>A0A7S2XPA8_9STRA</name>
<dbReference type="AlphaFoldDB" id="A0A7S2XPA8"/>
<accession>A0A7S2XPA8</accession>
<dbReference type="GO" id="GO:0008654">
    <property type="term" value="P:phospholipid biosynthetic process"/>
    <property type="evidence" value="ECO:0007669"/>
    <property type="project" value="TreeGrafter"/>
</dbReference>
<dbReference type="PANTHER" id="PTHR31605">
    <property type="entry name" value="GLYCEROL-3-PHOSPHATE O-ACYLTRANSFERASE 1"/>
    <property type="match status" value="1"/>
</dbReference>
<feature type="transmembrane region" description="Helical" evidence="1">
    <location>
        <begin position="316"/>
        <end position="341"/>
    </location>
</feature>
<dbReference type="SMART" id="SM00563">
    <property type="entry name" value="PlsC"/>
    <property type="match status" value="1"/>
</dbReference>
<proteinExistence type="predicted"/>